<feature type="domain" description="YxiG-like" evidence="1">
    <location>
        <begin position="60"/>
        <end position="124"/>
    </location>
</feature>
<evidence type="ECO:0000259" key="1">
    <source>
        <dbReference type="Pfam" id="PF24712"/>
    </source>
</evidence>
<dbReference type="Pfam" id="PF24712">
    <property type="entry name" value="YxiG_2"/>
    <property type="match status" value="1"/>
</dbReference>
<dbReference type="AlphaFoldDB" id="E6X8K0"/>
<dbReference type="HOGENOM" id="CLU_1851528_0_0_10"/>
<dbReference type="EMBL" id="CP002453">
    <property type="protein sequence ID" value="ADV47587.1"/>
    <property type="molecule type" value="Genomic_DNA"/>
</dbReference>
<accession>E6X8K0</accession>
<sequence>MNLDKVKIEEIFDVLIHKHGFDEHNRDYLFQIETNWIDNNHGNYILRFKNCFDLHSELNSTDFDNLDWDGTSVMAYPGFKENTESKKASELSAKVGMDFKEIILETALYKMTFIISDFDLRRLNNNSDSIDQIVSKID</sequence>
<keyword evidence="3" id="KW-1185">Reference proteome</keyword>
<dbReference type="Proteomes" id="UP000008634">
    <property type="component" value="Chromosome"/>
</dbReference>
<protein>
    <recommendedName>
        <fullName evidence="1">YxiG-like domain-containing protein</fullName>
    </recommendedName>
</protein>
<evidence type="ECO:0000313" key="3">
    <source>
        <dbReference type="Proteomes" id="UP000008634"/>
    </source>
</evidence>
<reference evidence="2 3" key="1">
    <citation type="journal article" date="2010" name="Stand. Genomic Sci.">
        <title>Complete genome sequence of Cellulophaga algicola type strain (IC166).</title>
        <authorList>
            <person name="Abt B."/>
            <person name="Lu M."/>
            <person name="Misra M."/>
            <person name="Han C."/>
            <person name="Nolan M."/>
            <person name="Lucas S."/>
            <person name="Hammon N."/>
            <person name="Deshpande S."/>
            <person name="Cheng J.F."/>
            <person name="Tapia R."/>
            <person name="Goodwin L."/>
            <person name="Pitluck S."/>
            <person name="Liolios K."/>
            <person name="Pagani I."/>
            <person name="Ivanova N."/>
            <person name="Mavromatis K."/>
            <person name="Ovchinikova G."/>
            <person name="Pati A."/>
            <person name="Chen A."/>
            <person name="Palaniappan K."/>
            <person name="Land M."/>
            <person name="Hauser L."/>
            <person name="Chang Y.J."/>
            <person name="Jeffries C.D."/>
            <person name="Detter J.C."/>
            <person name="Brambilla E."/>
            <person name="Rohde M."/>
            <person name="Tindall B.J."/>
            <person name="Goker M."/>
            <person name="Woyke T."/>
            <person name="Bristow J."/>
            <person name="Eisen J.A."/>
            <person name="Markowitz V."/>
            <person name="Hugenholtz P."/>
            <person name="Kyrpides N.C."/>
            <person name="Klenk H.P."/>
            <person name="Lapidus A."/>
        </authorList>
    </citation>
    <scope>NUCLEOTIDE SEQUENCE [LARGE SCALE GENOMIC DNA]</scope>
    <source>
        <strain evidence="3">DSM 14237 / IC166 / ACAM 630</strain>
    </source>
</reference>
<name>E6X8K0_CELAD</name>
<dbReference type="InterPro" id="IPR058188">
    <property type="entry name" value="YxiG-like"/>
</dbReference>
<dbReference type="KEGG" id="cao:Celal_0238"/>
<organism evidence="2 3">
    <name type="scientific">Cellulophaga algicola (strain DSM 14237 / IC166 / ACAM 630)</name>
    <dbReference type="NCBI Taxonomy" id="688270"/>
    <lineage>
        <taxon>Bacteria</taxon>
        <taxon>Pseudomonadati</taxon>
        <taxon>Bacteroidota</taxon>
        <taxon>Flavobacteriia</taxon>
        <taxon>Flavobacteriales</taxon>
        <taxon>Flavobacteriaceae</taxon>
        <taxon>Cellulophaga</taxon>
    </lineage>
</organism>
<proteinExistence type="predicted"/>
<gene>
    <name evidence="2" type="ordered locus">Celal_0238</name>
</gene>
<evidence type="ECO:0000313" key="2">
    <source>
        <dbReference type="EMBL" id="ADV47587.1"/>
    </source>
</evidence>